<comment type="caution">
    <text evidence="12">The sequence shown here is derived from an EMBL/GenBank/DDBJ whole genome shotgun (WGS) entry which is preliminary data.</text>
</comment>
<evidence type="ECO:0000259" key="10">
    <source>
        <dbReference type="Pfam" id="PF21192"/>
    </source>
</evidence>
<comment type="similarity">
    <text evidence="2 8">Belongs to the NMD3 family.</text>
</comment>
<evidence type="ECO:0000313" key="12">
    <source>
        <dbReference type="EMBL" id="KAK3915362.1"/>
    </source>
</evidence>
<dbReference type="Pfam" id="PF21192">
    <property type="entry name" value="OB_NMD3"/>
    <property type="match status" value="1"/>
</dbReference>
<name>A0AAE1H5V1_9NEOP</name>
<evidence type="ECO:0000256" key="5">
    <source>
        <dbReference type="ARBA" id="ARBA00022490"/>
    </source>
</evidence>
<dbReference type="InterPro" id="IPR048899">
    <property type="entry name" value="NMD_SH3"/>
</dbReference>
<sequence length="510" mass="58283">MEYIKEEQVEIGTGKILCCQCGIVIEPNPANMCVACLRTVVDITEGIPKQGTLHFCKGCERYLQPPSDWVHAALESRELLSLCLKKLKGLSRVKLIDAGFVWTEPHSKRIKVKLTVHGEVMGGTVLQQVFIVEFTIAHQMCDDCHRKEAQDYWHAMVQVRQKAENKKTIHYLEQLILKHKAHENTLGIKPIAEGLDFYYHTEAHARKMVDFLTTVLPTRYQHSKKLISHDIHSNTYNYKFSYSVEIVPLSKDSLVCLPKNLTHQLGSISPLVLVHRVTNTLHFIDPATAQMAEMNANTFWRYPFKTICNPKQLSEYVVMEMEVILAKDRKTFPGQGAISTKHVLADVWLVKASELGINEDLIHTRTHLGHLLKPGDSVMVYCLADSNVNDSNFDKLDRDKIPDLVIVKKHYGDRSGKRRRWKLKHLTDEGMLVENNKDYNEFLDDLEEDPELRQNVNIFKDPNNINIPVDADEVDPNAPHITLEEMLDDLQIEDDPMDGDEGEQVGEMTS</sequence>
<proteinExistence type="inferred from homology"/>
<comment type="subcellular location">
    <subcellularLocation>
        <location evidence="8">Cytoplasm</location>
    </subcellularLocation>
    <subcellularLocation>
        <location evidence="8">Nucleus</location>
    </subcellularLocation>
</comment>
<evidence type="ECO:0000256" key="7">
    <source>
        <dbReference type="ARBA" id="ARBA00023242"/>
    </source>
</evidence>
<dbReference type="AlphaFoldDB" id="A0AAE1H5V1"/>
<dbReference type="Pfam" id="PF04981">
    <property type="entry name" value="NMD3"/>
    <property type="match status" value="1"/>
</dbReference>
<dbReference type="GO" id="GO:0000055">
    <property type="term" value="P:ribosomal large subunit export from nucleus"/>
    <property type="evidence" value="ECO:0007669"/>
    <property type="project" value="TreeGrafter"/>
</dbReference>
<evidence type="ECO:0000259" key="9">
    <source>
        <dbReference type="Pfam" id="PF04981"/>
    </source>
</evidence>
<organism evidence="12 13">
    <name type="scientific">Frankliniella fusca</name>
    <dbReference type="NCBI Taxonomy" id="407009"/>
    <lineage>
        <taxon>Eukaryota</taxon>
        <taxon>Metazoa</taxon>
        <taxon>Ecdysozoa</taxon>
        <taxon>Arthropoda</taxon>
        <taxon>Hexapoda</taxon>
        <taxon>Insecta</taxon>
        <taxon>Pterygota</taxon>
        <taxon>Neoptera</taxon>
        <taxon>Paraneoptera</taxon>
        <taxon>Thysanoptera</taxon>
        <taxon>Terebrantia</taxon>
        <taxon>Thripoidea</taxon>
        <taxon>Thripidae</taxon>
        <taxon>Frankliniella</taxon>
    </lineage>
</organism>
<dbReference type="GO" id="GO:0005737">
    <property type="term" value="C:cytoplasm"/>
    <property type="evidence" value="ECO:0007669"/>
    <property type="project" value="UniProtKB-SubCell"/>
</dbReference>
<evidence type="ECO:0000256" key="8">
    <source>
        <dbReference type="RuleBase" id="RU364108"/>
    </source>
</evidence>
<feature type="domain" description="60S ribosomal export protein NMD3 SH3" evidence="11">
    <location>
        <begin position="251"/>
        <end position="296"/>
    </location>
</feature>
<evidence type="ECO:0000256" key="2">
    <source>
        <dbReference type="ARBA" id="ARBA00009794"/>
    </source>
</evidence>
<keyword evidence="7 8" id="KW-0539">Nucleus</keyword>
<keyword evidence="6 8" id="KW-0653">Protein transport</keyword>
<dbReference type="InterPro" id="IPR039768">
    <property type="entry name" value="Nmd3"/>
</dbReference>
<evidence type="ECO:0000259" key="11">
    <source>
        <dbReference type="Pfam" id="PF21193"/>
    </source>
</evidence>
<dbReference type="GO" id="GO:0005634">
    <property type="term" value="C:nucleus"/>
    <property type="evidence" value="ECO:0007669"/>
    <property type="project" value="UniProtKB-SubCell"/>
</dbReference>
<dbReference type="Proteomes" id="UP001219518">
    <property type="component" value="Unassembled WGS sequence"/>
</dbReference>
<feature type="domain" description="Nmd3 N-terminal" evidence="9">
    <location>
        <begin position="18"/>
        <end position="246"/>
    </location>
</feature>
<evidence type="ECO:0000313" key="13">
    <source>
        <dbReference type="Proteomes" id="UP001219518"/>
    </source>
</evidence>
<accession>A0AAE1H5V1</accession>
<reference evidence="12" key="2">
    <citation type="journal article" date="2023" name="BMC Genomics">
        <title>Pest status, molecular evolution, and epigenetic factors derived from the genome assembly of Frankliniella fusca, a thysanopteran phytovirus vector.</title>
        <authorList>
            <person name="Catto M.A."/>
            <person name="Labadie P.E."/>
            <person name="Jacobson A.L."/>
            <person name="Kennedy G.G."/>
            <person name="Srinivasan R."/>
            <person name="Hunt B.G."/>
        </authorList>
    </citation>
    <scope>NUCLEOTIDE SEQUENCE</scope>
    <source>
        <strain evidence="12">PL_HMW_Pooled</strain>
    </source>
</reference>
<comment type="function">
    <text evidence="1 8">Acts as an adapter for the XPO1/CRM1-mediated export of the 60S ribosomal subunit.</text>
</comment>
<gene>
    <name evidence="12" type="ORF">KUF71_024638</name>
</gene>
<feature type="domain" description="60S ribosomal export protein NMD3 OB-fold" evidence="10">
    <location>
        <begin position="313"/>
        <end position="409"/>
    </location>
</feature>
<dbReference type="GO" id="GO:0015031">
    <property type="term" value="P:protein transport"/>
    <property type="evidence" value="ECO:0007669"/>
    <property type="project" value="UniProtKB-KW"/>
</dbReference>
<evidence type="ECO:0000256" key="3">
    <source>
        <dbReference type="ARBA" id="ARBA00017035"/>
    </source>
</evidence>
<dbReference type="Pfam" id="PF21193">
    <property type="entry name" value="NMD_SH3"/>
    <property type="match status" value="1"/>
</dbReference>
<keyword evidence="5 8" id="KW-0963">Cytoplasm</keyword>
<protein>
    <recommendedName>
        <fullName evidence="3 8">60S ribosomal export protein NMD3</fullName>
    </recommendedName>
</protein>
<dbReference type="PANTHER" id="PTHR12746:SF2">
    <property type="entry name" value="60S RIBOSOMAL EXPORT PROTEIN NMD3"/>
    <property type="match status" value="1"/>
</dbReference>
<keyword evidence="13" id="KW-1185">Reference proteome</keyword>
<evidence type="ECO:0000256" key="6">
    <source>
        <dbReference type="ARBA" id="ARBA00022927"/>
    </source>
</evidence>
<dbReference type="PANTHER" id="PTHR12746">
    <property type="entry name" value="NONSENSE-MEDIATED MRNA DECAY PROTEIN 3"/>
    <property type="match status" value="1"/>
</dbReference>
<evidence type="ECO:0000256" key="1">
    <source>
        <dbReference type="ARBA" id="ARBA00002269"/>
    </source>
</evidence>
<reference evidence="12" key="1">
    <citation type="submission" date="2021-07" db="EMBL/GenBank/DDBJ databases">
        <authorList>
            <person name="Catto M.A."/>
            <person name="Jacobson A."/>
            <person name="Kennedy G."/>
            <person name="Labadie P."/>
            <person name="Hunt B.G."/>
            <person name="Srinivasan R."/>
        </authorList>
    </citation>
    <scope>NUCLEOTIDE SEQUENCE</scope>
    <source>
        <strain evidence="12">PL_HMW_Pooled</strain>
        <tissue evidence="12">Head</tissue>
    </source>
</reference>
<dbReference type="GO" id="GO:0043023">
    <property type="term" value="F:ribosomal large subunit binding"/>
    <property type="evidence" value="ECO:0007669"/>
    <property type="project" value="InterPro"/>
</dbReference>
<dbReference type="InterPro" id="IPR007064">
    <property type="entry name" value="Nmd3_N"/>
</dbReference>
<dbReference type="InterPro" id="IPR048898">
    <property type="entry name" value="OB_NMD3"/>
</dbReference>
<dbReference type="EMBL" id="JAHWGI010000424">
    <property type="protein sequence ID" value="KAK3915362.1"/>
    <property type="molecule type" value="Genomic_DNA"/>
</dbReference>
<evidence type="ECO:0000256" key="4">
    <source>
        <dbReference type="ARBA" id="ARBA00022448"/>
    </source>
</evidence>
<keyword evidence="4 8" id="KW-0813">Transport</keyword>